<organism evidence="3 4">
    <name type="scientific">Gigaspora margarita</name>
    <dbReference type="NCBI Taxonomy" id="4874"/>
    <lineage>
        <taxon>Eukaryota</taxon>
        <taxon>Fungi</taxon>
        <taxon>Fungi incertae sedis</taxon>
        <taxon>Mucoromycota</taxon>
        <taxon>Glomeromycotina</taxon>
        <taxon>Glomeromycetes</taxon>
        <taxon>Diversisporales</taxon>
        <taxon>Gigasporaceae</taxon>
        <taxon>Gigaspora</taxon>
    </lineage>
</organism>
<dbReference type="InterPro" id="IPR036864">
    <property type="entry name" value="Zn2-C6_fun-type_DNA-bd_sf"/>
</dbReference>
<evidence type="ECO:0000313" key="4">
    <source>
        <dbReference type="Proteomes" id="UP000439903"/>
    </source>
</evidence>
<proteinExistence type="predicted"/>
<dbReference type="Proteomes" id="UP000439903">
    <property type="component" value="Unassembled WGS sequence"/>
</dbReference>
<dbReference type="AlphaFoldDB" id="A0A8H3XCZ5"/>
<name>A0A8H3XCZ5_GIGMA</name>
<keyword evidence="4" id="KW-1185">Reference proteome</keyword>
<evidence type="ECO:0000256" key="1">
    <source>
        <dbReference type="ARBA" id="ARBA00023242"/>
    </source>
</evidence>
<sequence>MSHRSNATIACSLCRNMKAKCVYEPSSKTCKRCASKGMTCNYLGSTKKRGPKPKQISIIPSQQFNKLSNEKILDSEFSGQNKISKPVLSERCANCHKQKKRCIYVGIPGESKCERCKKRKSKCLFRCIGCYRKNIFEKDSFSYCIDCKVVIEDQSENTSEECGITDLDSPKFNSQHSNCDNRIKTIHDVDSTNQAKAPTTVNNSSKVSNVIYQEEFQDHQCQENNSYVVSKLTGKRRTYVTAACTNCMKKHSKCSGKPRCINCLRLGLACIFTDSGKKRGPKLQRKKIRNHDLDGGLNISSIYVPSQEVSDHSSILIQPNWHDTDQQLLSSFQFDLQPPFPFLSSITPSTNQHLLPSVYLDPSPFLSYTFSSSDDTNQPPSTDFQTVFNFEEMNHIDSTMDSMDLPIASTNWDIEYNFNDFFCS</sequence>
<dbReference type="PROSITE" id="PS50048">
    <property type="entry name" value="ZN2_CY6_FUNGAL_2"/>
    <property type="match status" value="3"/>
</dbReference>
<feature type="domain" description="Zn(2)-C6 fungal-type" evidence="2">
    <location>
        <begin position="91"/>
        <end position="125"/>
    </location>
</feature>
<dbReference type="SMART" id="SM00066">
    <property type="entry name" value="GAL4"/>
    <property type="match status" value="2"/>
</dbReference>
<evidence type="ECO:0000259" key="2">
    <source>
        <dbReference type="PROSITE" id="PS50048"/>
    </source>
</evidence>
<protein>
    <recommendedName>
        <fullName evidence="2">Zn(2)-C6 fungal-type domain-containing protein</fullName>
    </recommendedName>
</protein>
<accession>A0A8H3XCZ5</accession>
<feature type="domain" description="Zn(2)-C6 fungal-type" evidence="2">
    <location>
        <begin position="10"/>
        <end position="42"/>
    </location>
</feature>
<dbReference type="PANTHER" id="PTHR31668">
    <property type="entry name" value="GLUCOSE TRANSPORT TRANSCRIPTION REGULATOR RGT1-RELATED-RELATED"/>
    <property type="match status" value="1"/>
</dbReference>
<gene>
    <name evidence="3" type="ORF">F8M41_002845</name>
</gene>
<dbReference type="EMBL" id="WTPW01001242">
    <property type="protein sequence ID" value="KAF0447031.1"/>
    <property type="molecule type" value="Genomic_DNA"/>
</dbReference>
<dbReference type="PANTHER" id="PTHR31668:SF30">
    <property type="entry name" value="ZN(II)2CYS6 TRANSCRIPTION FACTOR (EUROFUNG)"/>
    <property type="match status" value="1"/>
</dbReference>
<dbReference type="CDD" id="cd00067">
    <property type="entry name" value="GAL4"/>
    <property type="match status" value="1"/>
</dbReference>
<dbReference type="PROSITE" id="PS00463">
    <property type="entry name" value="ZN2_CY6_FUNGAL_1"/>
    <property type="match status" value="1"/>
</dbReference>
<reference evidence="3 4" key="1">
    <citation type="journal article" date="2019" name="Environ. Microbiol.">
        <title>At the nexus of three kingdoms: the genome of the mycorrhizal fungus Gigaspora margarita provides insights into plant, endobacterial and fungal interactions.</title>
        <authorList>
            <person name="Venice F."/>
            <person name="Ghignone S."/>
            <person name="Salvioli di Fossalunga A."/>
            <person name="Amselem J."/>
            <person name="Novero M."/>
            <person name="Xianan X."/>
            <person name="Sedzielewska Toro K."/>
            <person name="Morin E."/>
            <person name="Lipzen A."/>
            <person name="Grigoriev I.V."/>
            <person name="Henrissat B."/>
            <person name="Martin F.M."/>
            <person name="Bonfante P."/>
        </authorList>
    </citation>
    <scope>NUCLEOTIDE SEQUENCE [LARGE SCALE GENOMIC DNA]</scope>
    <source>
        <strain evidence="3 4">BEG34</strain>
    </source>
</reference>
<dbReference type="GO" id="GO:0008270">
    <property type="term" value="F:zinc ion binding"/>
    <property type="evidence" value="ECO:0007669"/>
    <property type="project" value="InterPro"/>
</dbReference>
<evidence type="ECO:0000313" key="3">
    <source>
        <dbReference type="EMBL" id="KAF0447031.1"/>
    </source>
</evidence>
<feature type="domain" description="Zn(2)-C6 fungal-type" evidence="2">
    <location>
        <begin position="243"/>
        <end position="272"/>
    </location>
</feature>
<dbReference type="GO" id="GO:0000981">
    <property type="term" value="F:DNA-binding transcription factor activity, RNA polymerase II-specific"/>
    <property type="evidence" value="ECO:0007669"/>
    <property type="project" value="InterPro"/>
</dbReference>
<dbReference type="OrthoDB" id="3362851at2759"/>
<comment type="caution">
    <text evidence="3">The sequence shown here is derived from an EMBL/GenBank/DDBJ whole genome shotgun (WGS) entry which is preliminary data.</text>
</comment>
<dbReference type="InterPro" id="IPR050797">
    <property type="entry name" value="Carb_Metab_Trans_Reg"/>
</dbReference>
<keyword evidence="1" id="KW-0539">Nucleus</keyword>
<dbReference type="Pfam" id="PF00172">
    <property type="entry name" value="Zn_clus"/>
    <property type="match status" value="1"/>
</dbReference>
<dbReference type="SUPFAM" id="SSF57701">
    <property type="entry name" value="Zn2/Cys6 DNA-binding domain"/>
    <property type="match status" value="2"/>
</dbReference>
<dbReference type="InterPro" id="IPR001138">
    <property type="entry name" value="Zn2Cys6_DnaBD"/>
</dbReference>
<dbReference type="Gene3D" id="4.10.240.10">
    <property type="entry name" value="Zn(2)-C6 fungal-type DNA-binding domain"/>
    <property type="match status" value="2"/>
</dbReference>